<evidence type="ECO:0000313" key="3">
    <source>
        <dbReference type="Proteomes" id="UP001642405"/>
    </source>
</evidence>
<organism evidence="2 3">
    <name type="scientific">Sporothrix curviconia</name>
    <dbReference type="NCBI Taxonomy" id="1260050"/>
    <lineage>
        <taxon>Eukaryota</taxon>
        <taxon>Fungi</taxon>
        <taxon>Dikarya</taxon>
        <taxon>Ascomycota</taxon>
        <taxon>Pezizomycotina</taxon>
        <taxon>Sordariomycetes</taxon>
        <taxon>Sordariomycetidae</taxon>
        <taxon>Ophiostomatales</taxon>
        <taxon>Ophiostomataceae</taxon>
        <taxon>Sporothrix</taxon>
    </lineage>
</organism>
<gene>
    <name evidence="2" type="ORF">SCUCBS95973_007860</name>
</gene>
<evidence type="ECO:0000256" key="1">
    <source>
        <dbReference type="SAM" id="MobiDB-lite"/>
    </source>
</evidence>
<feature type="region of interest" description="Disordered" evidence="1">
    <location>
        <begin position="36"/>
        <end position="75"/>
    </location>
</feature>
<sequence>MSRQSIRNVLRTSGNALHGDVAFSAKASTRTNICSSASFSSSSSSRSSRSSSSSTASATARRRSTARASTLSPAPAWRPLSSSCQAHVRLLSTTAPRSAGIITFPPTSSTELDDILDTIRNKIILLSYLNKQQREDLLDKAKEHLFKTDPITLDVDGEVVRFHHIDMFRDIPNARAATREAIGRMTTPADFENLPRLLEGLHRANRHLRPADYARIARRAGERNCIYAVIECARQVQRTGFRLDHSETVAEILTHVQMKAVDSAWSEAETRQALVWAELVVNLLQEPGHGRRPPTFQAGLFNATVEGSTAAVAATPAPPPPTIPLARDPQVLAARLHLAAVVADKFAPGGADTDGKVSRYATELVQLWPAGGKGLRALHAPATYSDRRGEMHYLSENNKFLGVASPLLHGLDTAIRVLGGSQGDSAALAGELQSRRDALAVEVNAALAEVPDRRGAAIYKKLFEPEA</sequence>
<reference evidence="2 3" key="1">
    <citation type="submission" date="2024-01" db="EMBL/GenBank/DDBJ databases">
        <authorList>
            <person name="Allen C."/>
            <person name="Tagirdzhanova G."/>
        </authorList>
    </citation>
    <scope>NUCLEOTIDE SEQUENCE [LARGE SCALE GENOMIC DNA]</scope>
</reference>
<comment type="caution">
    <text evidence="2">The sequence shown here is derived from an EMBL/GenBank/DDBJ whole genome shotgun (WGS) entry which is preliminary data.</text>
</comment>
<dbReference type="Proteomes" id="UP001642405">
    <property type="component" value="Unassembled WGS sequence"/>
</dbReference>
<protein>
    <submittedName>
        <fullName evidence="2">Uncharacterized protein</fullName>
    </submittedName>
</protein>
<name>A0ABP0CHJ0_9PEZI</name>
<feature type="compositionally biased region" description="Low complexity" evidence="1">
    <location>
        <begin position="36"/>
        <end position="59"/>
    </location>
</feature>
<evidence type="ECO:0000313" key="2">
    <source>
        <dbReference type="EMBL" id="CAK7231288.1"/>
    </source>
</evidence>
<keyword evidence="3" id="KW-1185">Reference proteome</keyword>
<dbReference type="EMBL" id="CAWUHB010000057">
    <property type="protein sequence ID" value="CAK7231288.1"/>
    <property type="molecule type" value="Genomic_DNA"/>
</dbReference>
<proteinExistence type="predicted"/>
<accession>A0ABP0CHJ0</accession>